<comment type="miscellaneous">
    <text evidence="17">Bacitracin is thought to be involved in the inhibition of peptidoglycan synthesis by sequestering undecaprenyl diphosphate, thereby reducing the pool of lipid carrier available.</text>
</comment>
<dbReference type="HAMAP" id="MF_01006">
    <property type="entry name" value="Undec_diphosphatase"/>
    <property type="match status" value="1"/>
</dbReference>
<keyword evidence="7 17" id="KW-0378">Hydrolase</keyword>
<keyword evidence="8 17" id="KW-0133">Cell shape</keyword>
<dbReference type="EMBL" id="PXYX01000009">
    <property type="protein sequence ID" value="PSR27931.1"/>
    <property type="molecule type" value="Genomic_DNA"/>
</dbReference>
<dbReference type="PANTHER" id="PTHR30622">
    <property type="entry name" value="UNDECAPRENYL-DIPHOSPHATASE"/>
    <property type="match status" value="1"/>
</dbReference>
<dbReference type="AlphaFoldDB" id="A0A2T2X0B4"/>
<dbReference type="EC" id="3.6.1.27" evidence="3 17"/>
<dbReference type="Pfam" id="PF02673">
    <property type="entry name" value="BacA"/>
    <property type="match status" value="1"/>
</dbReference>
<evidence type="ECO:0000256" key="6">
    <source>
        <dbReference type="ARBA" id="ARBA00022692"/>
    </source>
</evidence>
<dbReference type="GO" id="GO:0008360">
    <property type="term" value="P:regulation of cell shape"/>
    <property type="evidence" value="ECO:0007669"/>
    <property type="project" value="UniProtKB-KW"/>
</dbReference>
<dbReference type="InterPro" id="IPR003824">
    <property type="entry name" value="UppP"/>
</dbReference>
<name>A0A2T2X0B4_SULTH</name>
<keyword evidence="9 17" id="KW-0573">Peptidoglycan synthesis</keyword>
<accession>A0A2T2X0B4</accession>
<feature type="transmembrane region" description="Helical" evidence="17">
    <location>
        <begin position="217"/>
        <end position="237"/>
    </location>
</feature>
<evidence type="ECO:0000256" key="2">
    <source>
        <dbReference type="ARBA" id="ARBA00010621"/>
    </source>
</evidence>
<evidence type="ECO:0000256" key="5">
    <source>
        <dbReference type="ARBA" id="ARBA00022475"/>
    </source>
</evidence>
<evidence type="ECO:0000256" key="3">
    <source>
        <dbReference type="ARBA" id="ARBA00012374"/>
    </source>
</evidence>
<keyword evidence="13 17" id="KW-0961">Cell wall biogenesis/degradation</keyword>
<organism evidence="18 19">
    <name type="scientific">Sulfobacillus thermosulfidooxidans</name>
    <dbReference type="NCBI Taxonomy" id="28034"/>
    <lineage>
        <taxon>Bacteria</taxon>
        <taxon>Bacillati</taxon>
        <taxon>Bacillota</taxon>
        <taxon>Clostridia</taxon>
        <taxon>Eubacteriales</taxon>
        <taxon>Clostridiales Family XVII. Incertae Sedis</taxon>
        <taxon>Sulfobacillus</taxon>
    </lineage>
</organism>
<feature type="transmembrane region" description="Helical" evidence="17">
    <location>
        <begin position="290"/>
        <end position="308"/>
    </location>
</feature>
<dbReference type="GO" id="GO:0050380">
    <property type="term" value="F:undecaprenyl-diphosphatase activity"/>
    <property type="evidence" value="ECO:0007669"/>
    <property type="project" value="UniProtKB-UniRule"/>
</dbReference>
<keyword evidence="6 17" id="KW-0812">Transmembrane</keyword>
<keyword evidence="5 17" id="KW-1003">Cell membrane</keyword>
<feature type="transmembrane region" description="Helical" evidence="17">
    <location>
        <begin position="320"/>
        <end position="339"/>
    </location>
</feature>
<evidence type="ECO:0000256" key="14">
    <source>
        <dbReference type="ARBA" id="ARBA00032707"/>
    </source>
</evidence>
<evidence type="ECO:0000313" key="19">
    <source>
        <dbReference type="Proteomes" id="UP000242705"/>
    </source>
</evidence>
<proteinExistence type="inferred from homology"/>
<dbReference type="GO" id="GO:0046677">
    <property type="term" value="P:response to antibiotic"/>
    <property type="evidence" value="ECO:0007669"/>
    <property type="project" value="UniProtKB-UniRule"/>
</dbReference>
<comment type="similarity">
    <text evidence="2 17">Belongs to the UppP family.</text>
</comment>
<evidence type="ECO:0000256" key="1">
    <source>
        <dbReference type="ARBA" id="ARBA00004651"/>
    </source>
</evidence>
<comment type="function">
    <text evidence="17">Catalyzes the dephosphorylation of undecaprenyl diphosphate (UPP). Confers resistance to bacitracin.</text>
</comment>
<feature type="transmembrane region" description="Helical" evidence="17">
    <location>
        <begin position="351"/>
        <end position="369"/>
    </location>
</feature>
<dbReference type="Proteomes" id="UP000242705">
    <property type="component" value="Unassembled WGS sequence"/>
</dbReference>
<evidence type="ECO:0000256" key="15">
    <source>
        <dbReference type="ARBA" id="ARBA00032932"/>
    </source>
</evidence>
<feature type="transmembrane region" description="Helical" evidence="17">
    <location>
        <begin position="187"/>
        <end position="205"/>
    </location>
</feature>
<feature type="transmembrane region" description="Helical" evidence="17">
    <location>
        <begin position="104"/>
        <end position="131"/>
    </location>
</feature>
<feature type="transmembrane region" description="Helical" evidence="17">
    <location>
        <begin position="249"/>
        <end position="270"/>
    </location>
</feature>
<dbReference type="GO" id="GO:0071555">
    <property type="term" value="P:cell wall organization"/>
    <property type="evidence" value="ECO:0007669"/>
    <property type="project" value="UniProtKB-KW"/>
</dbReference>
<evidence type="ECO:0000313" key="18">
    <source>
        <dbReference type="EMBL" id="PSR27931.1"/>
    </source>
</evidence>
<dbReference type="GO" id="GO:0009252">
    <property type="term" value="P:peptidoglycan biosynthetic process"/>
    <property type="evidence" value="ECO:0007669"/>
    <property type="project" value="UniProtKB-KW"/>
</dbReference>
<evidence type="ECO:0000256" key="4">
    <source>
        <dbReference type="ARBA" id="ARBA00021581"/>
    </source>
</evidence>
<keyword evidence="10 17" id="KW-1133">Transmembrane helix</keyword>
<dbReference type="GO" id="GO:0005886">
    <property type="term" value="C:plasma membrane"/>
    <property type="evidence" value="ECO:0007669"/>
    <property type="project" value="UniProtKB-SubCell"/>
</dbReference>
<comment type="catalytic activity">
    <reaction evidence="16 17">
        <text>di-trans,octa-cis-undecaprenyl diphosphate + H2O = di-trans,octa-cis-undecaprenyl phosphate + phosphate + H(+)</text>
        <dbReference type="Rhea" id="RHEA:28094"/>
        <dbReference type="ChEBI" id="CHEBI:15377"/>
        <dbReference type="ChEBI" id="CHEBI:15378"/>
        <dbReference type="ChEBI" id="CHEBI:43474"/>
        <dbReference type="ChEBI" id="CHEBI:58405"/>
        <dbReference type="ChEBI" id="CHEBI:60392"/>
        <dbReference type="EC" id="3.6.1.27"/>
    </reaction>
</comment>
<sequence>MARISFLLIGCLMGGIYPPFLDDNKTVPIDVSFFVELIILHHAGLGLKDMHLTFFRNFAFCLGLNILSKFKFVSCTSNIVIWRTLCDFYETCLKESVSVPLISAVILGLIQGFAELFPFSSLGLLVILPHVVHLHVPTQGSRYLPFLVALHAGTAIALLLLFRHEWIRIVRGWFLWLRGTHTDDGRLAWLLIWGTIPTGLVGLILKHPLEHLFSKPLLAAIFLIVNGLIMFGGDRWYQNRRSRKVPLHRLSVGSAFKIGLFQILALIPGLSRSGSTMTGGVGQGLSFEDAAHFSFLLATPIILAASVLELPKLHGGLHGLLVPSLVGGILAGITAWLSAKFLLRYFRLHNLSQFAWISIAVGVLGVILIH</sequence>
<evidence type="ECO:0000256" key="16">
    <source>
        <dbReference type="ARBA" id="ARBA00047594"/>
    </source>
</evidence>
<protein>
    <recommendedName>
        <fullName evidence="4 17">Undecaprenyl-diphosphatase</fullName>
        <ecNumber evidence="3 17">3.6.1.27</ecNumber>
    </recommendedName>
    <alternativeName>
        <fullName evidence="15 17">Bacitracin resistance protein</fullName>
    </alternativeName>
    <alternativeName>
        <fullName evidence="14 17">Undecaprenyl pyrophosphate phosphatase</fullName>
    </alternativeName>
</protein>
<evidence type="ECO:0000256" key="11">
    <source>
        <dbReference type="ARBA" id="ARBA00023136"/>
    </source>
</evidence>
<evidence type="ECO:0000256" key="17">
    <source>
        <dbReference type="HAMAP-Rule" id="MF_01006"/>
    </source>
</evidence>
<keyword evidence="11 17" id="KW-0472">Membrane</keyword>
<gene>
    <name evidence="17" type="primary">uppP</name>
    <name evidence="18" type="ORF">C7B47_06530</name>
</gene>
<evidence type="ECO:0000256" key="7">
    <source>
        <dbReference type="ARBA" id="ARBA00022801"/>
    </source>
</evidence>
<evidence type="ECO:0000256" key="13">
    <source>
        <dbReference type="ARBA" id="ARBA00023316"/>
    </source>
</evidence>
<dbReference type="PANTHER" id="PTHR30622:SF4">
    <property type="entry name" value="UNDECAPRENYL-DIPHOSPHATASE"/>
    <property type="match status" value="1"/>
</dbReference>
<evidence type="ECO:0000256" key="8">
    <source>
        <dbReference type="ARBA" id="ARBA00022960"/>
    </source>
</evidence>
<reference evidence="18 19" key="1">
    <citation type="journal article" date="2014" name="BMC Genomics">
        <title>Comparison of environmental and isolate Sulfobacillus genomes reveals diverse carbon, sulfur, nitrogen, and hydrogen metabolisms.</title>
        <authorList>
            <person name="Justice N.B."/>
            <person name="Norman A."/>
            <person name="Brown C.T."/>
            <person name="Singh A."/>
            <person name="Thomas B.C."/>
            <person name="Banfield J.F."/>
        </authorList>
    </citation>
    <scope>NUCLEOTIDE SEQUENCE [LARGE SCALE GENOMIC DNA]</scope>
    <source>
        <strain evidence="18">AMDSBA5</strain>
    </source>
</reference>
<comment type="subcellular location">
    <subcellularLocation>
        <location evidence="1 17">Cell membrane</location>
        <topology evidence="1 17">Multi-pass membrane protein</topology>
    </subcellularLocation>
</comment>
<keyword evidence="12 17" id="KW-0046">Antibiotic resistance</keyword>
<evidence type="ECO:0000256" key="10">
    <source>
        <dbReference type="ARBA" id="ARBA00022989"/>
    </source>
</evidence>
<evidence type="ECO:0000256" key="9">
    <source>
        <dbReference type="ARBA" id="ARBA00022984"/>
    </source>
</evidence>
<comment type="caution">
    <text evidence="18">The sequence shown here is derived from an EMBL/GenBank/DDBJ whole genome shotgun (WGS) entry which is preliminary data.</text>
</comment>
<evidence type="ECO:0000256" key="12">
    <source>
        <dbReference type="ARBA" id="ARBA00023251"/>
    </source>
</evidence>
<feature type="transmembrane region" description="Helical" evidence="17">
    <location>
        <begin position="143"/>
        <end position="162"/>
    </location>
</feature>